<evidence type="ECO:0000256" key="4">
    <source>
        <dbReference type="ARBA" id="ARBA00023157"/>
    </source>
</evidence>
<keyword evidence="6" id="KW-0812">Transmembrane</keyword>
<dbReference type="Proteomes" id="UP000295735">
    <property type="component" value="Unassembled WGS sequence"/>
</dbReference>
<dbReference type="Pfam" id="PF13462">
    <property type="entry name" value="Thioredoxin_4"/>
    <property type="match status" value="1"/>
</dbReference>
<dbReference type="KEGG" id="mequ:KFV11_00025"/>
<evidence type="ECO:0000256" key="6">
    <source>
        <dbReference type="SAM" id="Phobius"/>
    </source>
</evidence>
<keyword evidence="2" id="KW-0732">Signal</keyword>
<keyword evidence="4" id="KW-1015">Disulfide bond</keyword>
<dbReference type="PROSITE" id="PS51352">
    <property type="entry name" value="THIOREDOXIN_2"/>
    <property type="match status" value="1"/>
</dbReference>
<feature type="transmembrane region" description="Helical" evidence="6">
    <location>
        <begin position="7"/>
        <end position="27"/>
    </location>
</feature>
<evidence type="ECO:0000256" key="2">
    <source>
        <dbReference type="ARBA" id="ARBA00022729"/>
    </source>
</evidence>
<proteinExistence type="inferred from homology"/>
<gene>
    <name evidence="8" type="ORF">ERX35_005415</name>
    <name evidence="9" type="ORF">KFV11_00025</name>
</gene>
<dbReference type="OrthoDB" id="117402at2"/>
<dbReference type="GO" id="GO:0016491">
    <property type="term" value="F:oxidoreductase activity"/>
    <property type="evidence" value="ECO:0007669"/>
    <property type="project" value="UniProtKB-KW"/>
</dbReference>
<comment type="similarity">
    <text evidence="1">Belongs to the thioredoxin family. DsbA subfamily.</text>
</comment>
<dbReference type="InterPro" id="IPR012336">
    <property type="entry name" value="Thioredoxin-like_fold"/>
</dbReference>
<evidence type="ECO:0000259" key="7">
    <source>
        <dbReference type="PROSITE" id="PS51352"/>
    </source>
</evidence>
<evidence type="ECO:0000313" key="10">
    <source>
        <dbReference type="Proteomes" id="UP000295735"/>
    </source>
</evidence>
<organism evidence="9 11">
    <name type="scientific">Macrococcus equipercicus</name>
    <dbReference type="NCBI Taxonomy" id="69967"/>
    <lineage>
        <taxon>Bacteria</taxon>
        <taxon>Bacillati</taxon>
        <taxon>Bacillota</taxon>
        <taxon>Bacilli</taxon>
        <taxon>Bacillales</taxon>
        <taxon>Staphylococcaceae</taxon>
        <taxon>Macrococcus</taxon>
    </lineage>
</organism>
<feature type="domain" description="Thioredoxin" evidence="7">
    <location>
        <begin position="25"/>
        <end position="230"/>
    </location>
</feature>
<protein>
    <submittedName>
        <fullName evidence="9">DsbA family protein</fullName>
    </submittedName>
    <submittedName>
        <fullName evidence="8">Thioredoxin domain-containing protein</fullName>
    </submittedName>
</protein>
<evidence type="ECO:0000313" key="8">
    <source>
        <dbReference type="EMBL" id="KAA1039519.1"/>
    </source>
</evidence>
<evidence type="ECO:0000256" key="1">
    <source>
        <dbReference type="ARBA" id="ARBA00005791"/>
    </source>
</evidence>
<sequence>MKNRGNMIFAMILALIVIAAVVLMVIFGQKNNDSTDTPAAADKEIKTSSDYSKIDTTGQPMLGDKDAPVTLVEFGDFKCPACKYFDMNIQPELVKKYVDKGELKMYFINTPFHGGESLTGAHAAEAVLKNEPTKYWAFHNALFEAQPNTNTSTTDEWLTSAVVKAAAKKAGVKDITKIVKAAENKTETAAVEKDIELYQTYMINETPTIIVNGKKVSDQLKINAVEKAIEDAKK</sequence>
<reference evidence="8 10" key="1">
    <citation type="submission" date="2019-09" db="EMBL/GenBank/DDBJ databases">
        <authorList>
            <person name="Mazhar S."/>
            <person name="Altermann E."/>
            <person name="Hill C."/>
            <person name="Mcauliffe O."/>
        </authorList>
    </citation>
    <scope>NUCLEOTIDE SEQUENCE [LARGE SCALE GENOMIC DNA]</scope>
    <source>
        <strain evidence="8 10">ATCC 51831</strain>
    </source>
</reference>
<dbReference type="PANTHER" id="PTHR13887">
    <property type="entry name" value="GLUTATHIONE S-TRANSFERASE KAPPA"/>
    <property type="match status" value="1"/>
</dbReference>
<keyword evidence="10" id="KW-1185">Reference proteome</keyword>
<dbReference type="SUPFAM" id="SSF52833">
    <property type="entry name" value="Thioredoxin-like"/>
    <property type="match status" value="1"/>
</dbReference>
<reference evidence="9" key="2">
    <citation type="submission" date="2021-04" db="EMBL/GenBank/DDBJ databases">
        <title>Complete Genome Sequences of Macrococcus spp. from dog and cattle.</title>
        <authorList>
            <person name="Schwendener S."/>
            <person name="Perreten V."/>
        </authorList>
    </citation>
    <scope>NUCLEOTIDE SEQUENCE</scope>
    <source>
        <strain evidence="9">Epi0143-OL</strain>
    </source>
</reference>
<dbReference type="AlphaFoldDB" id="A0A9Q9BLL7"/>
<evidence type="ECO:0000256" key="5">
    <source>
        <dbReference type="ARBA" id="ARBA00023284"/>
    </source>
</evidence>
<dbReference type="Proteomes" id="UP001057381">
    <property type="component" value="Chromosome"/>
</dbReference>
<dbReference type="InterPro" id="IPR013766">
    <property type="entry name" value="Thioredoxin_domain"/>
</dbReference>
<keyword evidence="5" id="KW-0676">Redox-active center</keyword>
<dbReference type="EMBL" id="SCWC02000003">
    <property type="protein sequence ID" value="KAA1039519.1"/>
    <property type="molecule type" value="Genomic_DNA"/>
</dbReference>
<evidence type="ECO:0000313" key="11">
    <source>
        <dbReference type="Proteomes" id="UP001057381"/>
    </source>
</evidence>
<keyword evidence="6" id="KW-1133">Transmembrane helix</keyword>
<dbReference type="Gene3D" id="3.40.30.10">
    <property type="entry name" value="Glutaredoxin"/>
    <property type="match status" value="1"/>
</dbReference>
<keyword evidence="6" id="KW-0472">Membrane</keyword>
<evidence type="ECO:0000313" key="9">
    <source>
        <dbReference type="EMBL" id="UTH13803.1"/>
    </source>
</evidence>
<dbReference type="RefSeq" id="WP_149458914.1">
    <property type="nucleotide sequence ID" value="NZ_CP073809.1"/>
</dbReference>
<evidence type="ECO:0000256" key="3">
    <source>
        <dbReference type="ARBA" id="ARBA00023002"/>
    </source>
</evidence>
<name>A0A9Q9BLL7_9STAP</name>
<dbReference type="InterPro" id="IPR036249">
    <property type="entry name" value="Thioredoxin-like_sf"/>
</dbReference>
<dbReference type="EMBL" id="CP073809">
    <property type="protein sequence ID" value="UTH13803.1"/>
    <property type="molecule type" value="Genomic_DNA"/>
</dbReference>
<keyword evidence="3" id="KW-0560">Oxidoreductase</keyword>
<accession>A0A9Q9BLL7</accession>
<dbReference type="PANTHER" id="PTHR13887:SF14">
    <property type="entry name" value="DISULFIDE BOND FORMATION PROTEIN D"/>
    <property type="match status" value="1"/>
</dbReference>